<reference evidence="2 3" key="1">
    <citation type="submission" date="2014-09" db="EMBL/GenBank/DDBJ databases">
        <title>Genome sequence of Pseudomonas lutea strain DSM 17257T.</title>
        <authorList>
            <person name="Kwak Y."/>
            <person name="Shin J.-H."/>
        </authorList>
    </citation>
    <scope>NUCLEOTIDE SEQUENCE [LARGE SCALE GENOMIC DNA]</scope>
    <source>
        <strain evidence="2 3">DSM 17257</strain>
    </source>
</reference>
<gene>
    <name evidence="2" type="ORF">LT42_15740</name>
</gene>
<feature type="region of interest" description="Disordered" evidence="1">
    <location>
        <begin position="117"/>
        <end position="162"/>
    </location>
</feature>
<dbReference type="Proteomes" id="UP000029719">
    <property type="component" value="Unassembled WGS sequence"/>
</dbReference>
<comment type="caution">
    <text evidence="2">The sequence shown here is derived from an EMBL/GenBank/DDBJ whole genome shotgun (WGS) entry which is preliminary data.</text>
</comment>
<feature type="region of interest" description="Disordered" evidence="1">
    <location>
        <begin position="1"/>
        <end position="37"/>
    </location>
</feature>
<sequence length="162" mass="17093">MHRRIRPAATAVVADSSDGSGDGDRGSGDGDGDGDDWAMAMAMATTGQWRWQPQRKCRTLPRTCRSRLAGEPVRSDTHDVFDLPRSPASRLLQITAASGQCDEFAAISRPRHRRIRPVATAVVADTSDGSGDGDRGSGDGDGDDGAMAMATPTQMPDVAPNL</sequence>
<evidence type="ECO:0000313" key="3">
    <source>
        <dbReference type="Proteomes" id="UP000029719"/>
    </source>
</evidence>
<evidence type="ECO:0000313" key="2">
    <source>
        <dbReference type="EMBL" id="KGF63372.1"/>
    </source>
</evidence>
<protein>
    <submittedName>
        <fullName evidence="2">Uncharacterized protein</fullName>
    </submittedName>
</protein>
<evidence type="ECO:0000256" key="1">
    <source>
        <dbReference type="SAM" id="MobiDB-lite"/>
    </source>
</evidence>
<dbReference type="EMBL" id="JRMB01000002">
    <property type="protein sequence ID" value="KGF63372.1"/>
    <property type="molecule type" value="Genomic_DNA"/>
</dbReference>
<proteinExistence type="predicted"/>
<accession>A0A9X0ECR0</accession>
<name>A0A9X0ECR0_9PSED</name>
<dbReference type="AlphaFoldDB" id="A0A9X0ECR0"/>
<organism evidence="2 3">
    <name type="scientific">Pseudomonas lutea</name>
    <dbReference type="NCBI Taxonomy" id="243924"/>
    <lineage>
        <taxon>Bacteria</taxon>
        <taxon>Pseudomonadati</taxon>
        <taxon>Pseudomonadota</taxon>
        <taxon>Gammaproteobacteria</taxon>
        <taxon>Pseudomonadales</taxon>
        <taxon>Pseudomonadaceae</taxon>
        <taxon>Pseudomonas</taxon>
    </lineage>
</organism>